<dbReference type="STRING" id="765440.A0A0C3G7C0"/>
<feature type="transmembrane region" description="Helical" evidence="1">
    <location>
        <begin position="98"/>
        <end position="116"/>
    </location>
</feature>
<gene>
    <name evidence="3" type="ORF">PILCRDRAFT_308571</name>
</gene>
<dbReference type="Pfam" id="PF20152">
    <property type="entry name" value="DUF6534"/>
    <property type="match status" value="1"/>
</dbReference>
<feature type="transmembrane region" description="Helical" evidence="1">
    <location>
        <begin position="168"/>
        <end position="191"/>
    </location>
</feature>
<dbReference type="PANTHER" id="PTHR40465:SF1">
    <property type="entry name" value="DUF6534 DOMAIN-CONTAINING PROTEIN"/>
    <property type="match status" value="1"/>
</dbReference>
<sequence>MSLPGSSTAAALPFDLNNTLGALLIGALLATALWGITCAQAFVFFQYKGDDPLRTKLLVAFLWCLDTFNTALNFHILYHYLVTNFMNPLAVASPVWTLVLHVAITSITDCFIRGLFARRVYRLSHGNSILTAGIVAITLVDLTCGLIITVKAFHITFFTQLNDLSTLFYLNFAAGFSGDLYVAIALCFYLYRSRTGFQRTDNMISILMGYTINTGLLTTINALLGMVFYIAMPNISMHENICVIKRTVWCRSISRIFRQVRAATIPGWTRTLRPLSKSAATSSQLQSKQ</sequence>
<feature type="transmembrane region" description="Helical" evidence="1">
    <location>
        <begin position="57"/>
        <end position="78"/>
    </location>
</feature>
<protein>
    <recommendedName>
        <fullName evidence="2">DUF6534 domain-containing protein</fullName>
    </recommendedName>
</protein>
<keyword evidence="1" id="KW-0472">Membrane</keyword>
<keyword evidence="1" id="KW-1133">Transmembrane helix</keyword>
<evidence type="ECO:0000259" key="2">
    <source>
        <dbReference type="Pfam" id="PF20152"/>
    </source>
</evidence>
<dbReference type="InParanoid" id="A0A0C3G7C0"/>
<proteinExistence type="predicted"/>
<evidence type="ECO:0000313" key="4">
    <source>
        <dbReference type="Proteomes" id="UP000054166"/>
    </source>
</evidence>
<feature type="transmembrane region" description="Helical" evidence="1">
    <location>
        <begin position="203"/>
        <end position="232"/>
    </location>
</feature>
<evidence type="ECO:0000256" key="1">
    <source>
        <dbReference type="SAM" id="Phobius"/>
    </source>
</evidence>
<dbReference type="Proteomes" id="UP000054166">
    <property type="component" value="Unassembled WGS sequence"/>
</dbReference>
<reference evidence="3 4" key="1">
    <citation type="submission" date="2014-04" db="EMBL/GenBank/DDBJ databases">
        <authorList>
            <consortium name="DOE Joint Genome Institute"/>
            <person name="Kuo A."/>
            <person name="Tarkka M."/>
            <person name="Buscot F."/>
            <person name="Kohler A."/>
            <person name="Nagy L.G."/>
            <person name="Floudas D."/>
            <person name="Copeland A."/>
            <person name="Barry K.W."/>
            <person name="Cichocki N."/>
            <person name="Veneault-Fourrey C."/>
            <person name="LaButti K."/>
            <person name="Lindquist E.A."/>
            <person name="Lipzen A."/>
            <person name="Lundell T."/>
            <person name="Morin E."/>
            <person name="Murat C."/>
            <person name="Sun H."/>
            <person name="Tunlid A."/>
            <person name="Henrissat B."/>
            <person name="Grigoriev I.V."/>
            <person name="Hibbett D.S."/>
            <person name="Martin F."/>
            <person name="Nordberg H.P."/>
            <person name="Cantor M.N."/>
            <person name="Hua S.X."/>
        </authorList>
    </citation>
    <scope>NUCLEOTIDE SEQUENCE [LARGE SCALE GENOMIC DNA]</scope>
    <source>
        <strain evidence="3 4">F 1598</strain>
    </source>
</reference>
<evidence type="ECO:0000313" key="3">
    <source>
        <dbReference type="EMBL" id="KIM86576.1"/>
    </source>
</evidence>
<feature type="transmembrane region" description="Helical" evidence="1">
    <location>
        <begin position="20"/>
        <end position="45"/>
    </location>
</feature>
<dbReference type="HOGENOM" id="CLU_046025_5_3_1"/>
<accession>A0A0C3G7C0</accession>
<feature type="domain" description="DUF6534" evidence="2">
    <location>
        <begin position="178"/>
        <end position="234"/>
    </location>
</feature>
<dbReference type="AlphaFoldDB" id="A0A0C3G7C0"/>
<dbReference type="InterPro" id="IPR045339">
    <property type="entry name" value="DUF6534"/>
</dbReference>
<organism evidence="3 4">
    <name type="scientific">Piloderma croceum (strain F 1598)</name>
    <dbReference type="NCBI Taxonomy" id="765440"/>
    <lineage>
        <taxon>Eukaryota</taxon>
        <taxon>Fungi</taxon>
        <taxon>Dikarya</taxon>
        <taxon>Basidiomycota</taxon>
        <taxon>Agaricomycotina</taxon>
        <taxon>Agaricomycetes</taxon>
        <taxon>Agaricomycetidae</taxon>
        <taxon>Atheliales</taxon>
        <taxon>Atheliaceae</taxon>
        <taxon>Piloderma</taxon>
    </lineage>
</organism>
<keyword evidence="4" id="KW-1185">Reference proteome</keyword>
<keyword evidence="1" id="KW-0812">Transmembrane</keyword>
<dbReference type="PANTHER" id="PTHR40465">
    <property type="entry name" value="CHROMOSOME 1, WHOLE GENOME SHOTGUN SEQUENCE"/>
    <property type="match status" value="1"/>
</dbReference>
<dbReference type="OrthoDB" id="3214861at2759"/>
<feature type="transmembrane region" description="Helical" evidence="1">
    <location>
        <begin position="128"/>
        <end position="148"/>
    </location>
</feature>
<dbReference type="EMBL" id="KN832981">
    <property type="protein sequence ID" value="KIM86576.1"/>
    <property type="molecule type" value="Genomic_DNA"/>
</dbReference>
<name>A0A0C3G7C0_PILCF</name>
<reference evidence="4" key="2">
    <citation type="submission" date="2015-01" db="EMBL/GenBank/DDBJ databases">
        <title>Evolutionary Origins and Diversification of the Mycorrhizal Mutualists.</title>
        <authorList>
            <consortium name="DOE Joint Genome Institute"/>
            <consortium name="Mycorrhizal Genomics Consortium"/>
            <person name="Kohler A."/>
            <person name="Kuo A."/>
            <person name="Nagy L.G."/>
            <person name="Floudas D."/>
            <person name="Copeland A."/>
            <person name="Barry K.W."/>
            <person name="Cichocki N."/>
            <person name="Veneault-Fourrey C."/>
            <person name="LaButti K."/>
            <person name="Lindquist E.A."/>
            <person name="Lipzen A."/>
            <person name="Lundell T."/>
            <person name="Morin E."/>
            <person name="Murat C."/>
            <person name="Riley R."/>
            <person name="Ohm R."/>
            <person name="Sun H."/>
            <person name="Tunlid A."/>
            <person name="Henrissat B."/>
            <person name="Grigoriev I.V."/>
            <person name="Hibbett D.S."/>
            <person name="Martin F."/>
        </authorList>
    </citation>
    <scope>NUCLEOTIDE SEQUENCE [LARGE SCALE GENOMIC DNA]</scope>
    <source>
        <strain evidence="4">F 1598</strain>
    </source>
</reference>